<name>A0AAW2GT22_9HYME</name>
<dbReference type="EMBL" id="JADYXP020000002">
    <property type="protein sequence ID" value="KAL0130401.1"/>
    <property type="molecule type" value="Genomic_DNA"/>
</dbReference>
<dbReference type="Proteomes" id="UP001430953">
    <property type="component" value="Unassembled WGS sequence"/>
</dbReference>
<gene>
    <name evidence="1" type="ORF">PUN28_002223</name>
</gene>
<organism evidence="1 2">
    <name type="scientific">Cardiocondyla obscurior</name>
    <dbReference type="NCBI Taxonomy" id="286306"/>
    <lineage>
        <taxon>Eukaryota</taxon>
        <taxon>Metazoa</taxon>
        <taxon>Ecdysozoa</taxon>
        <taxon>Arthropoda</taxon>
        <taxon>Hexapoda</taxon>
        <taxon>Insecta</taxon>
        <taxon>Pterygota</taxon>
        <taxon>Neoptera</taxon>
        <taxon>Endopterygota</taxon>
        <taxon>Hymenoptera</taxon>
        <taxon>Apocrita</taxon>
        <taxon>Aculeata</taxon>
        <taxon>Formicoidea</taxon>
        <taxon>Formicidae</taxon>
        <taxon>Myrmicinae</taxon>
        <taxon>Cardiocondyla</taxon>
    </lineage>
</organism>
<sequence length="46" mass="5327">MRKLVQKQFLSCCSIENEHDEQGSDVRNLGFLPNNGRMTGYRGRKI</sequence>
<evidence type="ECO:0000313" key="2">
    <source>
        <dbReference type="Proteomes" id="UP001430953"/>
    </source>
</evidence>
<evidence type="ECO:0000313" key="1">
    <source>
        <dbReference type="EMBL" id="KAL0130401.1"/>
    </source>
</evidence>
<comment type="caution">
    <text evidence="1">The sequence shown here is derived from an EMBL/GenBank/DDBJ whole genome shotgun (WGS) entry which is preliminary data.</text>
</comment>
<dbReference type="AlphaFoldDB" id="A0AAW2GT22"/>
<protein>
    <submittedName>
        <fullName evidence="1">Uncharacterized protein</fullName>
    </submittedName>
</protein>
<keyword evidence="2" id="KW-1185">Reference proteome</keyword>
<reference evidence="1 2" key="1">
    <citation type="submission" date="2023-03" db="EMBL/GenBank/DDBJ databases">
        <title>High recombination rates correlate with genetic variation in Cardiocondyla obscurior ants.</title>
        <authorList>
            <person name="Errbii M."/>
        </authorList>
    </citation>
    <scope>NUCLEOTIDE SEQUENCE [LARGE SCALE GENOMIC DNA]</scope>
    <source>
        <strain evidence="1">Alpha-2009</strain>
        <tissue evidence="1">Whole body</tissue>
    </source>
</reference>
<proteinExistence type="predicted"/>
<accession>A0AAW2GT22</accession>